<evidence type="ECO:0000313" key="2">
    <source>
        <dbReference type="EMBL" id="MBS0031428.1"/>
    </source>
</evidence>
<dbReference type="Gene3D" id="3.40.390.70">
    <property type="match status" value="1"/>
</dbReference>
<comment type="caution">
    <text evidence="2">The sequence shown here is derived from an EMBL/GenBank/DDBJ whole genome shotgun (WGS) entry which is preliminary data.</text>
</comment>
<evidence type="ECO:0000313" key="3">
    <source>
        <dbReference type="Proteomes" id="UP000676386"/>
    </source>
</evidence>
<dbReference type="Proteomes" id="UP000676386">
    <property type="component" value="Unassembled WGS sequence"/>
</dbReference>
<protein>
    <recommendedName>
        <fullName evidence="4">Substrate import-associated zinc metallohydrolase lipoprotein</fullName>
    </recommendedName>
</protein>
<keyword evidence="1" id="KW-0732">Signal</keyword>
<evidence type="ECO:0008006" key="4">
    <source>
        <dbReference type="Google" id="ProtNLM"/>
    </source>
</evidence>
<feature type="signal peptide" evidence="1">
    <location>
        <begin position="1"/>
        <end position="19"/>
    </location>
</feature>
<organism evidence="2 3">
    <name type="scientific">Chitinophaga hostae</name>
    <dbReference type="NCBI Taxonomy" id="2831022"/>
    <lineage>
        <taxon>Bacteria</taxon>
        <taxon>Pseudomonadati</taxon>
        <taxon>Bacteroidota</taxon>
        <taxon>Chitinophagia</taxon>
        <taxon>Chitinophagales</taxon>
        <taxon>Chitinophagaceae</taxon>
        <taxon>Chitinophaga</taxon>
    </lineage>
</organism>
<keyword evidence="3" id="KW-1185">Reference proteome</keyword>
<accession>A0ABS5J880</accession>
<proteinExistence type="predicted"/>
<name>A0ABS5J880_9BACT</name>
<dbReference type="PROSITE" id="PS51257">
    <property type="entry name" value="PROKAR_LIPOPROTEIN"/>
    <property type="match status" value="1"/>
</dbReference>
<evidence type="ECO:0000256" key="1">
    <source>
        <dbReference type="SAM" id="SignalP"/>
    </source>
</evidence>
<dbReference type="NCBIfam" id="TIGR04549">
    <property type="entry name" value="LP_HExxH_w_tonB"/>
    <property type="match status" value="1"/>
</dbReference>
<reference evidence="2 3" key="1">
    <citation type="submission" date="2021-04" db="EMBL/GenBank/DDBJ databases">
        <title>Chitinophaga sp. nov., isolated from the rhizosphere soil.</title>
        <authorList>
            <person name="He S."/>
        </authorList>
    </citation>
    <scope>NUCLEOTIDE SEQUENCE [LARGE SCALE GENOMIC DNA]</scope>
    <source>
        <strain evidence="2 3">2R12</strain>
    </source>
</reference>
<sequence length="295" mass="33483">MKYLKSFISLVIIACVVIACNKKETLDTNITGLGGDSWIQSPIDKWLYDSMIKPYNIEMKYKWDQSEFDKSLILVPPTENTVIPVTQDIISIWITPYNKTSGDSTFMKINTPKQIMLSGSIALQSNGNAVAGLAEGGLKILLFGINSYSRKDSGRVADMAHLIHHEYTHILNQKKNYPIAFNKVTPDGYTGNWSALPPEDNSWTRGFVTNYARKEPGEDIAELVSTMLVMGRARYDYTLYHPFPEYPDSLNNPTGISLLRAKEKIVVDYFRDAYNLDFYSLQTAVQQQIYNVLHR</sequence>
<dbReference type="EMBL" id="JAGTXB010000022">
    <property type="protein sequence ID" value="MBS0031428.1"/>
    <property type="molecule type" value="Genomic_DNA"/>
</dbReference>
<dbReference type="Pfam" id="PF15890">
    <property type="entry name" value="Peptidase_Mx1"/>
    <property type="match status" value="1"/>
</dbReference>
<feature type="chain" id="PRO_5045914085" description="Substrate import-associated zinc metallohydrolase lipoprotein" evidence="1">
    <location>
        <begin position="20"/>
        <end position="295"/>
    </location>
</feature>
<dbReference type="RefSeq" id="WP_211976590.1">
    <property type="nucleotide sequence ID" value="NZ_CBFHAM010000063.1"/>
</dbReference>
<gene>
    <name evidence="2" type="ORF">KE626_29125</name>
</gene>
<dbReference type="InterPro" id="IPR030890">
    <property type="entry name" value="LP_HExxH_w_TonB"/>
</dbReference>